<accession>A0A8T2USP8</accession>
<dbReference type="Proteomes" id="UP000825935">
    <property type="component" value="Chromosome 5"/>
</dbReference>
<reference evidence="1" key="1">
    <citation type="submission" date="2021-08" db="EMBL/GenBank/DDBJ databases">
        <title>WGS assembly of Ceratopteris richardii.</title>
        <authorList>
            <person name="Marchant D.B."/>
            <person name="Chen G."/>
            <person name="Jenkins J."/>
            <person name="Shu S."/>
            <person name="Leebens-Mack J."/>
            <person name="Grimwood J."/>
            <person name="Schmutz J."/>
            <person name="Soltis P."/>
            <person name="Soltis D."/>
            <person name="Chen Z.-H."/>
        </authorList>
    </citation>
    <scope>NUCLEOTIDE SEQUENCE</scope>
    <source>
        <strain evidence="1">Whitten #5841</strain>
        <tissue evidence="1">Leaf</tissue>
    </source>
</reference>
<organism evidence="1 2">
    <name type="scientific">Ceratopteris richardii</name>
    <name type="common">Triangle waterfern</name>
    <dbReference type="NCBI Taxonomy" id="49495"/>
    <lineage>
        <taxon>Eukaryota</taxon>
        <taxon>Viridiplantae</taxon>
        <taxon>Streptophyta</taxon>
        <taxon>Embryophyta</taxon>
        <taxon>Tracheophyta</taxon>
        <taxon>Polypodiopsida</taxon>
        <taxon>Polypodiidae</taxon>
        <taxon>Polypodiales</taxon>
        <taxon>Pteridineae</taxon>
        <taxon>Pteridaceae</taxon>
        <taxon>Parkerioideae</taxon>
        <taxon>Ceratopteris</taxon>
    </lineage>
</organism>
<proteinExistence type="predicted"/>
<gene>
    <name evidence="1" type="ORF">KP509_05G083000</name>
</gene>
<keyword evidence="2" id="KW-1185">Reference proteome</keyword>
<comment type="caution">
    <text evidence="1">The sequence shown here is derived from an EMBL/GenBank/DDBJ whole genome shotgun (WGS) entry which is preliminary data.</text>
</comment>
<evidence type="ECO:0000313" key="1">
    <source>
        <dbReference type="EMBL" id="KAH7437650.1"/>
    </source>
</evidence>
<name>A0A8T2USP8_CERRI</name>
<evidence type="ECO:0000313" key="2">
    <source>
        <dbReference type="Proteomes" id="UP000825935"/>
    </source>
</evidence>
<sequence length="260" mass="29129">MRGGHHQTHNGISTLVDNLDSITTKNKEEEFEKDVSCIILNGNTEIEENLYDDNPNKIAIQHMSNDGASDVMFPKNEKQMIGPENASNDDLDGYGNGNFVDLSDGFNEMRIQDRNICKDDLRHSNPFQDYQGRHEYVFTHQEKTAIRSTTLINDGPGQNEKDLNLPYTEVNVGENNGLSLHVPDSKSGFSVGVVPYGKPHYEMSYPSMSLSASSLVDGLVDDITEKMEVTSSTVENNEIHVQPITNKLIESDNDIRHQQQ</sequence>
<protein>
    <submittedName>
        <fullName evidence="1">Uncharacterized protein</fullName>
    </submittedName>
</protein>
<dbReference type="AlphaFoldDB" id="A0A8T2USP8"/>
<dbReference type="EMBL" id="CM035410">
    <property type="protein sequence ID" value="KAH7437650.1"/>
    <property type="molecule type" value="Genomic_DNA"/>
</dbReference>